<keyword evidence="3" id="KW-1185">Reference proteome</keyword>
<evidence type="ECO:0000256" key="1">
    <source>
        <dbReference type="SAM" id="MobiDB-lite"/>
    </source>
</evidence>
<name>A0AAD7RJL1_9TELE</name>
<comment type="caution">
    <text evidence="2">The sequence shown here is derived from an EMBL/GenBank/DDBJ whole genome shotgun (WGS) entry which is preliminary data.</text>
</comment>
<gene>
    <name evidence="2" type="ORF">AAFF_G00190230</name>
</gene>
<feature type="region of interest" description="Disordered" evidence="1">
    <location>
        <begin position="50"/>
        <end position="87"/>
    </location>
</feature>
<dbReference type="Proteomes" id="UP001221898">
    <property type="component" value="Unassembled WGS sequence"/>
</dbReference>
<feature type="region of interest" description="Disordered" evidence="1">
    <location>
        <begin position="1"/>
        <end position="38"/>
    </location>
</feature>
<evidence type="ECO:0000313" key="3">
    <source>
        <dbReference type="Proteomes" id="UP001221898"/>
    </source>
</evidence>
<reference evidence="2" key="1">
    <citation type="journal article" date="2023" name="Science">
        <title>Genome structures resolve the early diversification of teleost fishes.</title>
        <authorList>
            <person name="Parey E."/>
            <person name="Louis A."/>
            <person name="Montfort J."/>
            <person name="Bouchez O."/>
            <person name="Roques C."/>
            <person name="Iampietro C."/>
            <person name="Lluch J."/>
            <person name="Castinel A."/>
            <person name="Donnadieu C."/>
            <person name="Desvignes T."/>
            <person name="Floi Bucao C."/>
            <person name="Jouanno E."/>
            <person name="Wen M."/>
            <person name="Mejri S."/>
            <person name="Dirks R."/>
            <person name="Jansen H."/>
            <person name="Henkel C."/>
            <person name="Chen W.J."/>
            <person name="Zahm M."/>
            <person name="Cabau C."/>
            <person name="Klopp C."/>
            <person name="Thompson A.W."/>
            <person name="Robinson-Rechavi M."/>
            <person name="Braasch I."/>
            <person name="Lecointre G."/>
            <person name="Bobe J."/>
            <person name="Postlethwait J.H."/>
            <person name="Berthelot C."/>
            <person name="Roest Crollius H."/>
            <person name="Guiguen Y."/>
        </authorList>
    </citation>
    <scope>NUCLEOTIDE SEQUENCE</scope>
    <source>
        <strain evidence="2">NC1722</strain>
    </source>
</reference>
<dbReference type="AlphaFoldDB" id="A0AAD7RJL1"/>
<evidence type="ECO:0000313" key="2">
    <source>
        <dbReference type="EMBL" id="KAJ8385307.1"/>
    </source>
</evidence>
<feature type="compositionally biased region" description="Basic and acidic residues" evidence="1">
    <location>
        <begin position="8"/>
        <end position="20"/>
    </location>
</feature>
<protein>
    <submittedName>
        <fullName evidence="2">Uncharacterized protein</fullName>
    </submittedName>
</protein>
<proteinExistence type="predicted"/>
<sequence length="87" mass="9680">MENPQVVDEGRPDVENDGVARRRWAGHSQRGGGGSQEAQEIWEIHEVFTENTEEPLLFPPSQGEGKRERADWNMTQAGTAGSAEDME</sequence>
<organism evidence="2 3">
    <name type="scientific">Aldrovandia affinis</name>
    <dbReference type="NCBI Taxonomy" id="143900"/>
    <lineage>
        <taxon>Eukaryota</taxon>
        <taxon>Metazoa</taxon>
        <taxon>Chordata</taxon>
        <taxon>Craniata</taxon>
        <taxon>Vertebrata</taxon>
        <taxon>Euteleostomi</taxon>
        <taxon>Actinopterygii</taxon>
        <taxon>Neopterygii</taxon>
        <taxon>Teleostei</taxon>
        <taxon>Notacanthiformes</taxon>
        <taxon>Halosauridae</taxon>
        <taxon>Aldrovandia</taxon>
    </lineage>
</organism>
<dbReference type="EMBL" id="JAINUG010000253">
    <property type="protein sequence ID" value="KAJ8385307.1"/>
    <property type="molecule type" value="Genomic_DNA"/>
</dbReference>
<accession>A0AAD7RJL1</accession>